<evidence type="ECO:0000313" key="12">
    <source>
        <dbReference type="Proteomes" id="UP000078396"/>
    </source>
</evidence>
<feature type="transmembrane region" description="Helical" evidence="10">
    <location>
        <begin position="294"/>
        <end position="313"/>
    </location>
</feature>
<keyword evidence="2" id="KW-0813">Transport</keyword>
<organism evidence="11 12">
    <name type="scientific">Mycolicibacterium iranicum</name>
    <name type="common">Mycobacterium iranicum</name>
    <dbReference type="NCBI Taxonomy" id="912594"/>
    <lineage>
        <taxon>Bacteria</taxon>
        <taxon>Bacillati</taxon>
        <taxon>Actinomycetota</taxon>
        <taxon>Actinomycetes</taxon>
        <taxon>Mycobacteriales</taxon>
        <taxon>Mycobacteriaceae</taxon>
        <taxon>Mycolicibacterium</taxon>
    </lineage>
</organism>
<name>A0A178LJA7_MYCIR</name>
<protein>
    <recommendedName>
        <fullName evidence="13">Chloride ion channel protein</fullName>
    </recommendedName>
</protein>
<dbReference type="InterPro" id="IPR014743">
    <property type="entry name" value="Cl-channel_core"/>
</dbReference>
<keyword evidence="9" id="KW-0407">Ion channel</keyword>
<dbReference type="Pfam" id="PF00654">
    <property type="entry name" value="Voltage_CLC"/>
    <property type="match status" value="1"/>
</dbReference>
<feature type="transmembrane region" description="Helical" evidence="10">
    <location>
        <begin position="343"/>
        <end position="363"/>
    </location>
</feature>
<dbReference type="InterPro" id="IPR001807">
    <property type="entry name" value="ClC"/>
</dbReference>
<keyword evidence="7" id="KW-0869">Chloride channel</keyword>
<evidence type="ECO:0000256" key="6">
    <source>
        <dbReference type="ARBA" id="ARBA00023136"/>
    </source>
</evidence>
<dbReference type="InterPro" id="IPR050368">
    <property type="entry name" value="ClC-type_chloride_channel"/>
</dbReference>
<feature type="transmembrane region" description="Helical" evidence="10">
    <location>
        <begin position="383"/>
        <end position="403"/>
    </location>
</feature>
<comment type="subcellular location">
    <subcellularLocation>
        <location evidence="1">Membrane</location>
        <topology evidence="1">Multi-pass membrane protein</topology>
    </subcellularLocation>
</comment>
<keyword evidence="5" id="KW-0406">Ion transport</keyword>
<dbReference type="Gene3D" id="1.10.3080.10">
    <property type="entry name" value="Clc chloride channel"/>
    <property type="match status" value="1"/>
</dbReference>
<evidence type="ECO:0000313" key="11">
    <source>
        <dbReference type="EMBL" id="OAN31057.1"/>
    </source>
</evidence>
<comment type="caution">
    <text evidence="11">The sequence shown here is derived from an EMBL/GenBank/DDBJ whole genome shotgun (WGS) entry which is preliminary data.</text>
</comment>
<evidence type="ECO:0000256" key="7">
    <source>
        <dbReference type="ARBA" id="ARBA00023173"/>
    </source>
</evidence>
<evidence type="ECO:0000256" key="8">
    <source>
        <dbReference type="ARBA" id="ARBA00023214"/>
    </source>
</evidence>
<evidence type="ECO:0000256" key="5">
    <source>
        <dbReference type="ARBA" id="ARBA00023065"/>
    </source>
</evidence>
<dbReference type="GO" id="GO:0005254">
    <property type="term" value="F:chloride channel activity"/>
    <property type="evidence" value="ECO:0007669"/>
    <property type="project" value="UniProtKB-KW"/>
</dbReference>
<dbReference type="Proteomes" id="UP000078396">
    <property type="component" value="Unassembled WGS sequence"/>
</dbReference>
<dbReference type="AlphaFoldDB" id="A0A178LJA7"/>
<feature type="transmembrane region" description="Helical" evidence="10">
    <location>
        <begin position="254"/>
        <end position="274"/>
    </location>
</feature>
<feature type="transmembrane region" description="Helical" evidence="10">
    <location>
        <begin position="153"/>
        <end position="177"/>
    </location>
</feature>
<dbReference type="PRINTS" id="PR00762">
    <property type="entry name" value="CLCHANNEL"/>
</dbReference>
<gene>
    <name evidence="11" type="ORF">A4X20_29350</name>
</gene>
<evidence type="ECO:0000256" key="2">
    <source>
        <dbReference type="ARBA" id="ARBA00022448"/>
    </source>
</evidence>
<feature type="transmembrane region" description="Helical" evidence="10">
    <location>
        <begin position="184"/>
        <end position="202"/>
    </location>
</feature>
<evidence type="ECO:0000256" key="1">
    <source>
        <dbReference type="ARBA" id="ARBA00004141"/>
    </source>
</evidence>
<dbReference type="RefSeq" id="WP_064284669.1">
    <property type="nucleotide sequence ID" value="NZ_LWCS01000060.1"/>
</dbReference>
<evidence type="ECO:0000256" key="3">
    <source>
        <dbReference type="ARBA" id="ARBA00022692"/>
    </source>
</evidence>
<sequence length="408" mass="41448">MSRLRSAVAFGAAILVTGVFSGLLGGSVTWLVRAVQHLAYGYDQGPLVAGVIAASTERRILGPAIGCALAGLGWWLLRRTTSIPALDDSIRVGRPLPFIALVGDALLQVLAVGSGASLGREQAPRMLAAVGTELFIRTGSIPPAQRRMLLGGAAGAGLAAVYNVPAAGALFACGIVLRTWRPQAILVAAATSSIATVTVWPLTQGAPTFGWPATYFNSESVLLALAVIPVGAVVGGVFLWLTERAKPPITPASWKLVATVGLAGLTTGAASTWLPQLPGNGKSIVLESLDGAGPMVALALAVVLKPVLTALFLRAGAVGGMITPALSTGTAAGALIATTVNHFGGHASIPIMALAGGAAMLGVTQKAPLFAAVFTAELTHPPVQMYGVLLVVAMGAHVAGRLIRRRAR</sequence>
<dbReference type="PANTHER" id="PTHR43427:SF6">
    <property type="entry name" value="CHLORIDE CHANNEL PROTEIN CLC-E"/>
    <property type="match status" value="1"/>
</dbReference>
<dbReference type="OrthoDB" id="3261015at2"/>
<dbReference type="EMBL" id="LWCS01000060">
    <property type="protein sequence ID" value="OAN31057.1"/>
    <property type="molecule type" value="Genomic_DNA"/>
</dbReference>
<accession>A0A178LJA7</accession>
<evidence type="ECO:0000256" key="9">
    <source>
        <dbReference type="ARBA" id="ARBA00023303"/>
    </source>
</evidence>
<keyword evidence="8" id="KW-0868">Chloride</keyword>
<dbReference type="SUPFAM" id="SSF81340">
    <property type="entry name" value="Clc chloride channel"/>
    <property type="match status" value="1"/>
</dbReference>
<feature type="transmembrane region" description="Helical" evidence="10">
    <location>
        <begin position="222"/>
        <end position="242"/>
    </location>
</feature>
<dbReference type="GO" id="GO:0034707">
    <property type="term" value="C:chloride channel complex"/>
    <property type="evidence" value="ECO:0007669"/>
    <property type="project" value="UniProtKB-KW"/>
</dbReference>
<dbReference type="PANTHER" id="PTHR43427">
    <property type="entry name" value="CHLORIDE CHANNEL PROTEIN CLC-E"/>
    <property type="match status" value="1"/>
</dbReference>
<evidence type="ECO:0000256" key="4">
    <source>
        <dbReference type="ARBA" id="ARBA00022989"/>
    </source>
</evidence>
<feature type="transmembrane region" description="Helical" evidence="10">
    <location>
        <begin position="58"/>
        <end position="77"/>
    </location>
</feature>
<keyword evidence="6 10" id="KW-0472">Membrane</keyword>
<evidence type="ECO:0008006" key="13">
    <source>
        <dbReference type="Google" id="ProtNLM"/>
    </source>
</evidence>
<reference evidence="11 12" key="1">
    <citation type="submission" date="2016-04" db="EMBL/GenBank/DDBJ databases">
        <title>Draft Genome Sequences of Staphylococcus capitis Strain H36, S. capitis Strain H65, S. cohnii Strain H62, S. hominis Strain H69, Mycobacterium iranicum Strain H39, Plantibacter sp. Strain H53, Pseudomonas oryzihabitans Strain H72, and Microbacterium sp. Strain H83, isolated from residential settings.</title>
        <authorList>
            <person name="Lymperopoulou D."/>
            <person name="Adams R.I."/>
            <person name="Lindow S."/>
            <person name="Coil D.A."/>
            <person name="Jospin G."/>
            <person name="Eisen J.A."/>
        </authorList>
    </citation>
    <scope>NUCLEOTIDE SEQUENCE [LARGE SCALE GENOMIC DNA]</scope>
    <source>
        <strain evidence="11 12">H39</strain>
    </source>
</reference>
<keyword evidence="4 10" id="KW-1133">Transmembrane helix</keyword>
<evidence type="ECO:0000256" key="10">
    <source>
        <dbReference type="SAM" id="Phobius"/>
    </source>
</evidence>
<proteinExistence type="predicted"/>
<keyword evidence="3 10" id="KW-0812">Transmembrane</keyword>
<feature type="transmembrane region" description="Helical" evidence="10">
    <location>
        <begin position="98"/>
        <end position="118"/>
    </location>
</feature>